<evidence type="ECO:0000259" key="2">
    <source>
        <dbReference type="Pfam" id="PF23286"/>
    </source>
</evidence>
<feature type="domain" description="Disease resistance protein RPS4B/Roq1-like leucine-rich repeats" evidence="2">
    <location>
        <begin position="160"/>
        <end position="242"/>
    </location>
</feature>
<comment type="caution">
    <text evidence="3">The sequence shown here is derived from an EMBL/GenBank/DDBJ whole genome shotgun (WGS) entry which is preliminary data.</text>
</comment>
<proteinExistence type="predicted"/>
<dbReference type="PANTHER" id="PTHR45752">
    <property type="entry name" value="LEUCINE-RICH REPEAT-CONTAINING"/>
    <property type="match status" value="1"/>
</dbReference>
<dbReference type="InterPro" id="IPR032675">
    <property type="entry name" value="LRR_dom_sf"/>
</dbReference>
<accession>A0A6A6M9Z5</accession>
<evidence type="ECO:0000313" key="4">
    <source>
        <dbReference type="Proteomes" id="UP000467840"/>
    </source>
</evidence>
<evidence type="ECO:0000313" key="3">
    <source>
        <dbReference type="EMBL" id="KAF2309358.1"/>
    </source>
</evidence>
<sequence length="294" mass="32980">MMLLVTFCSKVTKGGIFRAKQHLVGGFRNATMCKKCPTHVREELQEYMQQKASAKTLDNCLIMRMLKFLEMTKMKMMLGQFLEAQKEINLVSLKEINLGNSKHLTAFPDLSQAKNLDRLNFEYCTSLVEVPSSIRFLDKLVDMNMRCCTSLTSLPSGIKLRSLKTLNFSGCLNLRKCPEVAGNINYLNLNEIAIEELPKSIGHLSGLIALNLRDCKRLSNPPGSIRLLKSLMTVDLSGCSNITLFPDISGDIRYLYLRETAIEETPSSIGCLSRLSCLDLKNCTRLKNLPSTIV</sequence>
<dbReference type="Pfam" id="PF23286">
    <property type="entry name" value="LRR_13"/>
    <property type="match status" value="1"/>
</dbReference>
<organism evidence="3 4">
    <name type="scientific">Hevea brasiliensis</name>
    <name type="common">Para rubber tree</name>
    <name type="synonym">Siphonia brasiliensis</name>
    <dbReference type="NCBI Taxonomy" id="3981"/>
    <lineage>
        <taxon>Eukaryota</taxon>
        <taxon>Viridiplantae</taxon>
        <taxon>Streptophyta</taxon>
        <taxon>Embryophyta</taxon>
        <taxon>Tracheophyta</taxon>
        <taxon>Spermatophyta</taxon>
        <taxon>Magnoliopsida</taxon>
        <taxon>eudicotyledons</taxon>
        <taxon>Gunneridae</taxon>
        <taxon>Pentapetalae</taxon>
        <taxon>rosids</taxon>
        <taxon>fabids</taxon>
        <taxon>Malpighiales</taxon>
        <taxon>Euphorbiaceae</taxon>
        <taxon>Crotonoideae</taxon>
        <taxon>Micrandreae</taxon>
        <taxon>Hevea</taxon>
    </lineage>
</organism>
<dbReference type="InterPro" id="IPR050715">
    <property type="entry name" value="LRR-SigEffector_domain"/>
</dbReference>
<dbReference type="Gene3D" id="3.80.10.10">
    <property type="entry name" value="Ribonuclease Inhibitor"/>
    <property type="match status" value="2"/>
</dbReference>
<name>A0A6A6M9Z5_HEVBR</name>
<keyword evidence="4" id="KW-1185">Reference proteome</keyword>
<keyword evidence="1" id="KW-0611">Plant defense</keyword>
<reference evidence="3 4" key="1">
    <citation type="journal article" date="2020" name="Mol. Plant">
        <title>The Chromosome-Based Rubber Tree Genome Provides New Insights into Spurge Genome Evolution and Rubber Biosynthesis.</title>
        <authorList>
            <person name="Liu J."/>
            <person name="Shi C."/>
            <person name="Shi C.C."/>
            <person name="Li W."/>
            <person name="Zhang Q.J."/>
            <person name="Zhang Y."/>
            <person name="Li K."/>
            <person name="Lu H.F."/>
            <person name="Shi C."/>
            <person name="Zhu S.T."/>
            <person name="Xiao Z.Y."/>
            <person name="Nan H."/>
            <person name="Yue Y."/>
            <person name="Zhu X.G."/>
            <person name="Wu Y."/>
            <person name="Hong X.N."/>
            <person name="Fan G.Y."/>
            <person name="Tong Y."/>
            <person name="Zhang D."/>
            <person name="Mao C.L."/>
            <person name="Liu Y.L."/>
            <person name="Hao S.J."/>
            <person name="Liu W.Q."/>
            <person name="Lv M.Q."/>
            <person name="Zhang H.B."/>
            <person name="Liu Y."/>
            <person name="Hu-Tang G.R."/>
            <person name="Wang J.P."/>
            <person name="Wang J.H."/>
            <person name="Sun Y.H."/>
            <person name="Ni S.B."/>
            <person name="Chen W.B."/>
            <person name="Zhang X.C."/>
            <person name="Jiao Y.N."/>
            <person name="Eichler E.E."/>
            <person name="Li G.H."/>
            <person name="Liu X."/>
            <person name="Gao L.Z."/>
        </authorList>
    </citation>
    <scope>NUCLEOTIDE SEQUENCE [LARGE SCALE GENOMIC DNA]</scope>
    <source>
        <strain evidence="4">cv. GT1</strain>
        <tissue evidence="3">Leaf</tissue>
    </source>
</reference>
<dbReference type="InterPro" id="IPR058546">
    <property type="entry name" value="RPS4B/Roq1-like_LRR"/>
</dbReference>
<dbReference type="EMBL" id="JAAGAX010000006">
    <property type="protein sequence ID" value="KAF2309358.1"/>
    <property type="molecule type" value="Genomic_DNA"/>
</dbReference>
<evidence type="ECO:0000256" key="1">
    <source>
        <dbReference type="ARBA" id="ARBA00022821"/>
    </source>
</evidence>
<dbReference type="SUPFAM" id="SSF52058">
    <property type="entry name" value="L domain-like"/>
    <property type="match status" value="1"/>
</dbReference>
<dbReference type="PANTHER" id="PTHR45752:SF195">
    <property type="entry name" value="LEUCINE-RICH REPEAT (LRR) FAMILY PROTEIN-RELATED"/>
    <property type="match status" value="1"/>
</dbReference>
<dbReference type="AlphaFoldDB" id="A0A6A6M9Z5"/>
<dbReference type="Proteomes" id="UP000467840">
    <property type="component" value="Chromosome 14"/>
</dbReference>
<protein>
    <recommendedName>
        <fullName evidence="2">Disease resistance protein RPS4B/Roq1-like leucine-rich repeats domain-containing protein</fullName>
    </recommendedName>
</protein>
<gene>
    <name evidence="3" type="ORF">GH714_001722</name>
</gene>